<feature type="non-terminal residue" evidence="6">
    <location>
        <position position="1"/>
    </location>
</feature>
<comment type="caution">
    <text evidence="6">The sequence shown here is derived from an EMBL/GenBank/DDBJ whole genome shotgun (WGS) entry which is preliminary data.</text>
</comment>
<dbReference type="AlphaFoldDB" id="A0A176RZJ1"/>
<sequence>FADLGILPTLVPQLEKTQGWVNMDVKLDGTLAAPKVRGLIRVRNAALELPDFGLELKKLNATVRDFGDDSLKMQVNVESGEKGQLKLNGKAKFLSATDWKVDLKIAGKNFEVVNMPEAWALISPNLKVSMAPDHIDVTGEVTLPEVALKLPESTNSAVGVSEDVVIVNPKEPVEEKKKVSEKMAISSKVKIILGDNVTFDGAGFKSRFGGAVIASNQPGKVTVG</sequence>
<dbReference type="Proteomes" id="UP000076962">
    <property type="component" value="Unassembled WGS sequence"/>
</dbReference>
<dbReference type="Pfam" id="PF04357">
    <property type="entry name" value="TamB"/>
    <property type="match status" value="1"/>
</dbReference>
<evidence type="ECO:0000313" key="7">
    <source>
        <dbReference type="Proteomes" id="UP000076962"/>
    </source>
</evidence>
<dbReference type="GO" id="GO:0097347">
    <property type="term" value="C:TAM protein secretion complex"/>
    <property type="evidence" value="ECO:0007669"/>
    <property type="project" value="TreeGrafter"/>
</dbReference>
<evidence type="ECO:0000256" key="1">
    <source>
        <dbReference type="ARBA" id="ARBA00004167"/>
    </source>
</evidence>
<name>A0A176RZJ1_9GAMM</name>
<evidence type="ECO:0000256" key="4">
    <source>
        <dbReference type="ARBA" id="ARBA00023136"/>
    </source>
</evidence>
<evidence type="ECO:0000259" key="5">
    <source>
        <dbReference type="Pfam" id="PF04357"/>
    </source>
</evidence>
<evidence type="ECO:0000313" key="6">
    <source>
        <dbReference type="EMBL" id="OAD21211.1"/>
    </source>
</evidence>
<feature type="domain" description="Translocation and assembly module TamB C-terminal" evidence="5">
    <location>
        <begin position="79"/>
        <end position="213"/>
    </location>
</feature>
<keyword evidence="7" id="KW-1185">Reference proteome</keyword>
<proteinExistence type="predicted"/>
<accession>A0A176RZJ1</accession>
<dbReference type="GO" id="GO:0005886">
    <property type="term" value="C:plasma membrane"/>
    <property type="evidence" value="ECO:0007669"/>
    <property type="project" value="InterPro"/>
</dbReference>
<comment type="subcellular location">
    <subcellularLocation>
        <location evidence="1">Membrane</location>
        <topology evidence="1">Single-pass membrane protein</topology>
    </subcellularLocation>
</comment>
<dbReference type="PANTHER" id="PTHR36985:SF1">
    <property type="entry name" value="TRANSLOCATION AND ASSEMBLY MODULE SUBUNIT TAMB"/>
    <property type="match status" value="1"/>
</dbReference>
<feature type="non-terminal residue" evidence="6">
    <location>
        <position position="224"/>
    </location>
</feature>
<dbReference type="GO" id="GO:0009306">
    <property type="term" value="P:protein secretion"/>
    <property type="evidence" value="ECO:0007669"/>
    <property type="project" value="InterPro"/>
</dbReference>
<gene>
    <name evidence="6" type="ORF">THIOM_003027</name>
</gene>
<protein>
    <submittedName>
        <fullName evidence="6">Protein containing DUF490</fullName>
    </submittedName>
</protein>
<dbReference type="InterPro" id="IPR007452">
    <property type="entry name" value="TamB_C"/>
</dbReference>
<keyword evidence="2" id="KW-0812">Transmembrane</keyword>
<evidence type="ECO:0000256" key="2">
    <source>
        <dbReference type="ARBA" id="ARBA00022692"/>
    </source>
</evidence>
<keyword evidence="3" id="KW-1133">Transmembrane helix</keyword>
<keyword evidence="4" id="KW-0472">Membrane</keyword>
<dbReference type="PANTHER" id="PTHR36985">
    <property type="entry name" value="TRANSLOCATION AND ASSEMBLY MODULE SUBUNIT TAMB"/>
    <property type="match status" value="1"/>
</dbReference>
<reference evidence="6 7" key="1">
    <citation type="submission" date="2016-05" db="EMBL/GenBank/DDBJ databases">
        <title>Single-cell genome of chain-forming Candidatus Thiomargarita nelsonii and comparison to other large sulfur-oxidizing bacteria.</title>
        <authorList>
            <person name="Winkel M."/>
            <person name="Salman V."/>
            <person name="Woyke T."/>
            <person name="Schulz-Vogt H."/>
            <person name="Richter M."/>
            <person name="Flood B."/>
            <person name="Bailey J."/>
            <person name="Amann R."/>
            <person name="Mussmann M."/>
        </authorList>
    </citation>
    <scope>NUCLEOTIDE SEQUENCE [LARGE SCALE GENOMIC DNA]</scope>
    <source>
        <strain evidence="6 7">THI036</strain>
    </source>
</reference>
<dbReference type="EMBL" id="LUTY01001793">
    <property type="protein sequence ID" value="OAD21211.1"/>
    <property type="molecule type" value="Genomic_DNA"/>
</dbReference>
<evidence type="ECO:0000256" key="3">
    <source>
        <dbReference type="ARBA" id="ARBA00022989"/>
    </source>
</evidence>
<organism evidence="6 7">
    <name type="scientific">Candidatus Thiomargarita nelsonii</name>
    <dbReference type="NCBI Taxonomy" id="1003181"/>
    <lineage>
        <taxon>Bacteria</taxon>
        <taxon>Pseudomonadati</taxon>
        <taxon>Pseudomonadota</taxon>
        <taxon>Gammaproteobacteria</taxon>
        <taxon>Thiotrichales</taxon>
        <taxon>Thiotrichaceae</taxon>
        <taxon>Thiomargarita</taxon>
    </lineage>
</organism>